<sequence>MLEEFQNAYEKLKSLTLIKNYKIVSGNTKEISKKDLMHYLVFLREVFPNIYQNQNHVFDKFLKKTQRKTKGEIIQLINYYLDTRNTNETFEAVIKGTKYPELVKVYVKKEVHKVV</sequence>
<accession>A0A7L9AXP7</accession>
<evidence type="ECO:0000313" key="1">
    <source>
        <dbReference type="EMBL" id="QOI90379.1"/>
    </source>
</evidence>
<reference evidence="1" key="1">
    <citation type="submission" date="2020-06" db="EMBL/GenBank/DDBJ databases">
        <title>Lateral gene transfer of anion-conducting channel rhodopsins between green algae and giant viruses.</title>
        <authorList>
            <person name="Rozenberg A."/>
            <person name="Oppermann J."/>
            <person name="Wietek J."/>
            <person name="Fernandez Lahore R.G."/>
            <person name="Sandaa R.-A."/>
            <person name="Bratbak G."/>
            <person name="Hegemann P."/>
            <person name="Beja O."/>
        </authorList>
    </citation>
    <scope>NUCLEOTIDE SEQUENCE</scope>
    <source>
        <strain evidence="1">01B</strain>
    </source>
</reference>
<dbReference type="EMBL" id="MT663536">
    <property type="protein sequence ID" value="QOI90379.1"/>
    <property type="molecule type" value="Genomic_DNA"/>
</dbReference>
<proteinExistence type="predicted"/>
<gene>
    <name evidence="1" type="ORF">HWQ62_00242</name>
</gene>
<protein>
    <submittedName>
        <fullName evidence="1">Uncharacterized protein</fullName>
    </submittedName>
</protein>
<name>A0A7L9AXP7_POV01</name>
<organism evidence="1">
    <name type="scientific">Pyramimonas orientalis virus</name>
    <name type="common">PoV01</name>
    <dbReference type="NCBI Taxonomy" id="455367"/>
    <lineage>
        <taxon>Viruses</taxon>
        <taxon>Varidnaviria</taxon>
        <taxon>Bamfordvirae</taxon>
        <taxon>Nucleocytoviricota</taxon>
        <taxon>Megaviricetes</taxon>
        <taxon>Imitervirales</taxon>
        <taxon>Allomimiviridae</taxon>
        <taxon>Heliosvirus</taxon>
        <taxon>Heliosvirus raunefjordenense</taxon>
    </lineage>
</organism>
<organismHost>
    <name type="scientific">Pyramimonas plurioculata</name>
    <dbReference type="NCBI Taxonomy" id="36893"/>
</organismHost>